<keyword evidence="2" id="KW-1185">Reference proteome</keyword>
<protein>
    <submittedName>
        <fullName evidence="1">Uncharacterized protein</fullName>
    </submittedName>
</protein>
<organism evidence="1 2">
    <name type="scientific">Lactobacillus ultunensis DSM 16047</name>
    <dbReference type="NCBI Taxonomy" id="525365"/>
    <lineage>
        <taxon>Bacteria</taxon>
        <taxon>Bacillati</taxon>
        <taxon>Bacillota</taxon>
        <taxon>Bacilli</taxon>
        <taxon>Lactobacillales</taxon>
        <taxon>Lactobacillaceae</taxon>
        <taxon>Lactobacillus</taxon>
    </lineage>
</organism>
<reference evidence="1 2" key="1">
    <citation type="submission" date="2009-01" db="EMBL/GenBank/DDBJ databases">
        <authorList>
            <person name="Qin X."/>
            <person name="Bachman B."/>
            <person name="Battles P."/>
            <person name="Bell A."/>
            <person name="Bess C."/>
            <person name="Bickham C."/>
            <person name="Chaboub L."/>
            <person name="Chen D."/>
            <person name="Coyle M."/>
            <person name="Deiros D.R."/>
            <person name="Dinh H."/>
            <person name="Forbes L."/>
            <person name="Fowler G."/>
            <person name="Francisco L."/>
            <person name="Fu Q."/>
            <person name="Gubbala S."/>
            <person name="Hale W."/>
            <person name="Han Y."/>
            <person name="Hemphill L."/>
            <person name="Highlander S.K."/>
            <person name="Hirani K."/>
            <person name="Hogues M."/>
            <person name="Jackson L."/>
            <person name="Jakkamsetti A."/>
            <person name="Javaid M."/>
            <person name="Jiang H."/>
            <person name="Korchina V."/>
            <person name="Kovar C."/>
            <person name="Lara F."/>
            <person name="Lee S."/>
            <person name="Mata R."/>
            <person name="Mathew T."/>
            <person name="Moen C."/>
            <person name="Morales K."/>
            <person name="Munidasa M."/>
            <person name="Nazareth L."/>
            <person name="Ngo R."/>
            <person name="Nguyen L."/>
            <person name="Okwuonu G."/>
            <person name="Ongeri F."/>
            <person name="Patil S."/>
            <person name="Petrosino J."/>
            <person name="Pham C."/>
            <person name="Pham P."/>
            <person name="Pu L.-L."/>
            <person name="Puazo M."/>
            <person name="Raj R."/>
            <person name="Reid J."/>
            <person name="Rouhana J."/>
            <person name="Saada N."/>
            <person name="Shang Y."/>
            <person name="Simmons D."/>
            <person name="Thornton R."/>
            <person name="Warren J."/>
            <person name="Weissenberger G."/>
            <person name="Zhang J."/>
            <person name="Zhang L."/>
            <person name="Zhou C."/>
            <person name="Zhu D."/>
            <person name="Muzny D."/>
            <person name="Worley K."/>
            <person name="Gibbs R."/>
        </authorList>
    </citation>
    <scope>NUCLEOTIDE SEQUENCE [LARGE SCALE GENOMIC DNA]</scope>
    <source>
        <strain evidence="1 2">DSM 16047</strain>
    </source>
</reference>
<comment type="caution">
    <text evidence="1">The sequence shown here is derived from an EMBL/GenBank/DDBJ whole genome shotgun (WGS) entry which is preliminary data.</text>
</comment>
<dbReference type="AlphaFoldDB" id="C2ELG2"/>
<dbReference type="HOGENOM" id="CLU_2142748_0_0_9"/>
<dbReference type="EMBL" id="ACGU01000032">
    <property type="protein sequence ID" value="EEJ72610.1"/>
    <property type="molecule type" value="Genomic_DNA"/>
</dbReference>
<dbReference type="Proteomes" id="UP000005583">
    <property type="component" value="Unassembled WGS sequence"/>
</dbReference>
<sequence length="116" mass="13638">MKKQNQNIVAQIKVSRDYDKFLGFMEYTTLTRLNYLTMLYFKKQQPLPILEVKKLDGGLLEVLNDQESFFIAKRFNLPIYYYETFQGSGKLREKAKPIAPPLEDLENTMLFIQGDC</sequence>
<dbReference type="PATRIC" id="fig|525365.8.peg.791"/>
<proteinExistence type="predicted"/>
<accession>C2ELG2</accession>
<gene>
    <name evidence="1" type="ORF">HMPREF0548_0508</name>
</gene>
<evidence type="ECO:0000313" key="1">
    <source>
        <dbReference type="EMBL" id="EEJ72610.1"/>
    </source>
</evidence>
<dbReference type="RefSeq" id="WP_007125040.1">
    <property type="nucleotide sequence ID" value="NZ_AZFO01000020.1"/>
</dbReference>
<dbReference type="STRING" id="525365.HMPREF0548_0508"/>
<evidence type="ECO:0000313" key="2">
    <source>
        <dbReference type="Proteomes" id="UP000005583"/>
    </source>
</evidence>
<name>C2ELG2_9LACO</name>